<evidence type="ECO:0000256" key="1">
    <source>
        <dbReference type="SAM" id="MobiDB-lite"/>
    </source>
</evidence>
<reference evidence="2" key="2">
    <citation type="submission" date="2023-06" db="EMBL/GenBank/DDBJ databases">
        <authorList>
            <consortium name="Lawrence Berkeley National Laboratory"/>
            <person name="Haridas S."/>
            <person name="Hensen N."/>
            <person name="Bonometti L."/>
            <person name="Westerberg I."/>
            <person name="Brannstrom I.O."/>
            <person name="Guillou S."/>
            <person name="Cros-Aarteil S."/>
            <person name="Calhoun S."/>
            <person name="Kuo A."/>
            <person name="Mondo S."/>
            <person name="Pangilinan J."/>
            <person name="Riley R."/>
            <person name="Labutti K."/>
            <person name="Andreopoulos B."/>
            <person name="Lipzen A."/>
            <person name="Chen C."/>
            <person name="Yanf M."/>
            <person name="Daum C."/>
            <person name="Ng V."/>
            <person name="Clum A."/>
            <person name="Steindorff A."/>
            <person name="Ohm R."/>
            <person name="Martin F."/>
            <person name="Silar P."/>
            <person name="Natvig D."/>
            <person name="Lalanne C."/>
            <person name="Gautier V."/>
            <person name="Ament-Velasquez S.L."/>
            <person name="Kruys A."/>
            <person name="Hutchinson M.I."/>
            <person name="Powell A.J."/>
            <person name="Barry K."/>
            <person name="Miller A.N."/>
            <person name="Grigoriev I.V."/>
            <person name="Debuchy R."/>
            <person name="Gladieux P."/>
            <person name="Thoren M.H."/>
            <person name="Johannesson H."/>
        </authorList>
    </citation>
    <scope>NUCLEOTIDE SEQUENCE</scope>
    <source>
        <strain evidence="2">CBS 955.72</strain>
    </source>
</reference>
<reference evidence="2" key="1">
    <citation type="journal article" date="2023" name="Mol. Phylogenet. Evol.">
        <title>Genome-scale phylogeny and comparative genomics of the fungal order Sordariales.</title>
        <authorList>
            <person name="Hensen N."/>
            <person name="Bonometti L."/>
            <person name="Westerberg I."/>
            <person name="Brannstrom I.O."/>
            <person name="Guillou S."/>
            <person name="Cros-Aarteil S."/>
            <person name="Calhoun S."/>
            <person name="Haridas S."/>
            <person name="Kuo A."/>
            <person name="Mondo S."/>
            <person name="Pangilinan J."/>
            <person name="Riley R."/>
            <person name="LaButti K."/>
            <person name="Andreopoulos B."/>
            <person name="Lipzen A."/>
            <person name="Chen C."/>
            <person name="Yan M."/>
            <person name="Daum C."/>
            <person name="Ng V."/>
            <person name="Clum A."/>
            <person name="Steindorff A."/>
            <person name="Ohm R.A."/>
            <person name="Martin F."/>
            <person name="Silar P."/>
            <person name="Natvig D.O."/>
            <person name="Lalanne C."/>
            <person name="Gautier V."/>
            <person name="Ament-Velasquez S.L."/>
            <person name="Kruys A."/>
            <person name="Hutchinson M.I."/>
            <person name="Powell A.J."/>
            <person name="Barry K."/>
            <person name="Miller A.N."/>
            <person name="Grigoriev I.V."/>
            <person name="Debuchy R."/>
            <person name="Gladieux P."/>
            <person name="Hiltunen Thoren M."/>
            <person name="Johannesson H."/>
        </authorList>
    </citation>
    <scope>NUCLEOTIDE SEQUENCE</scope>
    <source>
        <strain evidence="2">CBS 955.72</strain>
    </source>
</reference>
<name>A0AAJ0MIM2_9PEZI</name>
<feature type="compositionally biased region" description="Basic and acidic residues" evidence="1">
    <location>
        <begin position="22"/>
        <end position="33"/>
    </location>
</feature>
<keyword evidence="3" id="KW-1185">Reference proteome</keyword>
<dbReference type="EMBL" id="JAUIQD010000002">
    <property type="protein sequence ID" value="KAK3360172.1"/>
    <property type="molecule type" value="Genomic_DNA"/>
</dbReference>
<comment type="caution">
    <text evidence="2">The sequence shown here is derived from an EMBL/GenBank/DDBJ whole genome shotgun (WGS) entry which is preliminary data.</text>
</comment>
<proteinExistence type="predicted"/>
<organism evidence="2 3">
    <name type="scientific">Lasiosphaeria hispida</name>
    <dbReference type="NCBI Taxonomy" id="260671"/>
    <lineage>
        <taxon>Eukaryota</taxon>
        <taxon>Fungi</taxon>
        <taxon>Dikarya</taxon>
        <taxon>Ascomycota</taxon>
        <taxon>Pezizomycotina</taxon>
        <taxon>Sordariomycetes</taxon>
        <taxon>Sordariomycetidae</taxon>
        <taxon>Sordariales</taxon>
        <taxon>Lasiosphaeriaceae</taxon>
        <taxon>Lasiosphaeria</taxon>
    </lineage>
</organism>
<gene>
    <name evidence="2" type="ORF">B0T25DRAFT_534944</name>
</gene>
<dbReference type="Proteomes" id="UP001275084">
    <property type="component" value="Unassembled WGS sequence"/>
</dbReference>
<evidence type="ECO:0000313" key="2">
    <source>
        <dbReference type="EMBL" id="KAK3360172.1"/>
    </source>
</evidence>
<evidence type="ECO:0000313" key="3">
    <source>
        <dbReference type="Proteomes" id="UP001275084"/>
    </source>
</evidence>
<sequence length="248" mass="28181">MRLLRMTSGTSPCPFLHAATHPPDDRRSYDRPQHQHTSAIHIVASEVHKRDTVIGLVQAQLGQLIFEEIPRECFRLREEIHPFTRMFEDLFDNIHIPTLKVEGPLGRNRHCRMVLVRKFIPDETGEDKVVQRAHVPANAQNKGLTANTRIRQLKGLLDRAKVTHDERGTDDDCVPSKASILASIHCHPNASLNEEFLYALIAMNQCHQQLLKLQKELLRPVLPLSIFLEQVSMARAATRPQGQLLPSS</sequence>
<accession>A0AAJ0MIM2</accession>
<protein>
    <submittedName>
        <fullName evidence="2">Uncharacterized protein</fullName>
    </submittedName>
</protein>
<feature type="region of interest" description="Disordered" evidence="1">
    <location>
        <begin position="1"/>
        <end position="35"/>
    </location>
</feature>
<dbReference type="AlphaFoldDB" id="A0AAJ0MIM2"/>